<evidence type="ECO:0000313" key="2">
    <source>
        <dbReference type="WBParaSite" id="Minc3s00028g01753"/>
    </source>
</evidence>
<dbReference type="AlphaFoldDB" id="A0A914KK38"/>
<keyword evidence="1" id="KW-1185">Reference proteome</keyword>
<dbReference type="WBParaSite" id="Minc3s00028g01753">
    <property type="protein sequence ID" value="Minc3s00028g01753"/>
    <property type="gene ID" value="Minc3s00028g01753"/>
</dbReference>
<proteinExistence type="predicted"/>
<reference evidence="2" key="1">
    <citation type="submission" date="2022-11" db="UniProtKB">
        <authorList>
            <consortium name="WormBaseParasite"/>
        </authorList>
    </citation>
    <scope>IDENTIFICATION</scope>
</reference>
<protein>
    <submittedName>
        <fullName evidence="2">Uncharacterized protein</fullName>
    </submittedName>
</protein>
<accession>A0A914KK38</accession>
<name>A0A914KK38_MELIC</name>
<organism evidence="1 2">
    <name type="scientific">Meloidogyne incognita</name>
    <name type="common">Southern root-knot nematode worm</name>
    <name type="synonym">Oxyuris incognita</name>
    <dbReference type="NCBI Taxonomy" id="6306"/>
    <lineage>
        <taxon>Eukaryota</taxon>
        <taxon>Metazoa</taxon>
        <taxon>Ecdysozoa</taxon>
        <taxon>Nematoda</taxon>
        <taxon>Chromadorea</taxon>
        <taxon>Rhabditida</taxon>
        <taxon>Tylenchina</taxon>
        <taxon>Tylenchomorpha</taxon>
        <taxon>Tylenchoidea</taxon>
        <taxon>Meloidogynidae</taxon>
        <taxon>Meloidogyninae</taxon>
        <taxon>Meloidogyne</taxon>
        <taxon>Meloidogyne incognita group</taxon>
    </lineage>
</organism>
<evidence type="ECO:0000313" key="1">
    <source>
        <dbReference type="Proteomes" id="UP000887563"/>
    </source>
</evidence>
<dbReference type="Proteomes" id="UP000887563">
    <property type="component" value="Unplaced"/>
</dbReference>
<sequence length="66" mass="7216">MQVSNNINRFKHVTLLIIAEVICEKCIIASFGIENIGQRAEGCFCGKPCNDNGGAGVHHLSELFRV</sequence>